<comment type="similarity">
    <text evidence="2">Belongs to the UDPGP type 1 family.</text>
</comment>
<evidence type="ECO:0000256" key="3">
    <source>
        <dbReference type="ARBA" id="ARBA00012457"/>
    </source>
</evidence>
<dbReference type="InterPro" id="IPR002618">
    <property type="entry name" value="UDPGP_fam"/>
</dbReference>
<accession>A0AAU0QPD5</accession>
<dbReference type="GO" id="GO:0003977">
    <property type="term" value="F:UDP-N-acetylglucosamine diphosphorylase activity"/>
    <property type="evidence" value="ECO:0007669"/>
    <property type="project" value="UniProtKB-EC"/>
</dbReference>
<evidence type="ECO:0000256" key="4">
    <source>
        <dbReference type="ARBA" id="ARBA00022679"/>
    </source>
</evidence>
<dbReference type="SUPFAM" id="SSF53448">
    <property type="entry name" value="Nucleotide-diphospho-sugar transferases"/>
    <property type="match status" value="1"/>
</dbReference>
<comment type="catalytic activity">
    <reaction evidence="6">
        <text>N-acetyl-alpha-D-glucosamine 1-phosphate + UTP + H(+) = UDP-N-acetyl-alpha-D-glucosamine + diphosphate</text>
        <dbReference type="Rhea" id="RHEA:13509"/>
        <dbReference type="ChEBI" id="CHEBI:15378"/>
        <dbReference type="ChEBI" id="CHEBI:33019"/>
        <dbReference type="ChEBI" id="CHEBI:46398"/>
        <dbReference type="ChEBI" id="CHEBI:57705"/>
        <dbReference type="ChEBI" id="CHEBI:57776"/>
        <dbReference type="EC" id="2.7.7.23"/>
    </reaction>
</comment>
<dbReference type="EMBL" id="OR838722">
    <property type="protein sequence ID" value="WPO56649.1"/>
    <property type="molecule type" value="mRNA"/>
</dbReference>
<evidence type="ECO:0000256" key="6">
    <source>
        <dbReference type="ARBA" id="ARBA00048493"/>
    </source>
</evidence>
<evidence type="ECO:0000256" key="5">
    <source>
        <dbReference type="ARBA" id="ARBA00022695"/>
    </source>
</evidence>
<keyword evidence="4" id="KW-0808">Transferase</keyword>
<evidence type="ECO:0000256" key="1">
    <source>
        <dbReference type="ARBA" id="ARBA00005208"/>
    </source>
</evidence>
<dbReference type="InterPro" id="IPR039741">
    <property type="entry name" value="UDP-sugar_pyrophosphorylase"/>
</dbReference>
<reference evidence="7" key="1">
    <citation type="submission" date="2023-11" db="EMBL/GenBank/DDBJ databases">
        <authorList>
            <person name="Shen C."/>
        </authorList>
    </citation>
    <scope>NUCLEOTIDE SEQUENCE</scope>
</reference>
<keyword evidence="5" id="KW-0548">Nucleotidyltransferase</keyword>
<dbReference type="CDD" id="cd04193">
    <property type="entry name" value="UDPGlcNAc_PPase"/>
    <property type="match status" value="1"/>
</dbReference>
<name>A0AAU0QPD5_9CUCU</name>
<evidence type="ECO:0000313" key="7">
    <source>
        <dbReference type="EMBL" id="WPO56649.1"/>
    </source>
</evidence>
<dbReference type="EC" id="2.7.7.23" evidence="3"/>
<dbReference type="AlphaFoldDB" id="A0AAU0QPD5"/>
<dbReference type="Gene3D" id="3.90.550.10">
    <property type="entry name" value="Spore Coat Polysaccharide Biosynthesis Protein SpsA, Chain A"/>
    <property type="match status" value="1"/>
</dbReference>
<protein>
    <recommendedName>
        <fullName evidence="3">UDP-N-acetylglucosamine diphosphorylase</fullName>
        <ecNumber evidence="3">2.7.7.23</ecNumber>
    </recommendedName>
</protein>
<dbReference type="Pfam" id="PF01704">
    <property type="entry name" value="UDPGP"/>
    <property type="match status" value="1"/>
</dbReference>
<evidence type="ECO:0000256" key="2">
    <source>
        <dbReference type="ARBA" id="ARBA00010401"/>
    </source>
</evidence>
<dbReference type="InterPro" id="IPR029044">
    <property type="entry name" value="Nucleotide-diphossugar_trans"/>
</dbReference>
<dbReference type="GO" id="GO:0006048">
    <property type="term" value="P:UDP-N-acetylglucosamine biosynthetic process"/>
    <property type="evidence" value="ECO:0007669"/>
    <property type="project" value="TreeGrafter"/>
</dbReference>
<organism evidence="7">
    <name type="scientific">Mylabris sibirica</name>
    <dbReference type="NCBI Taxonomy" id="2921314"/>
    <lineage>
        <taxon>Eukaryota</taxon>
        <taxon>Metazoa</taxon>
        <taxon>Ecdysozoa</taxon>
        <taxon>Arthropoda</taxon>
        <taxon>Hexapoda</taxon>
        <taxon>Insecta</taxon>
        <taxon>Pterygota</taxon>
        <taxon>Neoptera</taxon>
        <taxon>Endopterygota</taxon>
        <taxon>Coleoptera</taxon>
        <taxon>Polyphaga</taxon>
        <taxon>Cucujiformia</taxon>
        <taxon>Meloidae</taxon>
        <taxon>Meloinae</taxon>
        <taxon>Mylabris</taxon>
    </lineage>
</organism>
<sequence length="496" mass="57021">MKNFNELKQKLTDLNQLHLLKYWNELTLNEQEDFLEHLISIDLDHAIEQYRKATNLNNNHGDNNNNKDIEPIPSTQIELEDNLSKEILNQYERLGLEAISRNEIGVLLMAGGQGTRLGVNYPKGILPINLPSKKTLLQIQAERIRRLEDLSQQKTGLNGKITWYIMTSESTDLPTKQYLDQHKYFGLNPDNVVLFKQGQLPCFDTVGRIILEKKNRCALSPDGNGGLYRALSKNLIIDDIIKRGIKYLHAYSVDNILIKVADPIFIGYCLSKNNTDCGVKAVLKLDPNEPIGVICKIKNQNCYKVVEYSEITNELRNQRDLISGNLMYNCGNICNHFFTTEFLKRIINHYEDKLKLHIARKKIPYYDDINDKTINPNNVNGIKIEKFIFDVFEFSENFVIWQVPRFKEFSPIKNSDESGLIDCPRTACQDLLKLHKFYIEQAGGFVENIVEISPLLSYAGENLIDIIYGKIFDTKCTILWGPNEVHTVDDNDKENS</sequence>
<dbReference type="PANTHER" id="PTHR11952">
    <property type="entry name" value="UDP- GLUCOSE PYROPHOSPHORYLASE"/>
    <property type="match status" value="1"/>
</dbReference>
<proteinExistence type="evidence at transcript level"/>
<comment type="pathway">
    <text evidence="1">Nucleotide-sugar biosynthesis; UDP-N-acetyl-alpha-D-glucosamine biosynthesis; UDP-N-acetyl-alpha-D-glucosamine from N-acetyl-alpha-D-glucosamine 1-phosphate: step 1/1.</text>
</comment>
<dbReference type="PANTHER" id="PTHR11952:SF2">
    <property type="entry name" value="LD24639P"/>
    <property type="match status" value="1"/>
</dbReference>